<reference evidence="1" key="1">
    <citation type="journal article" date="2014" name="Front. Microbiol.">
        <title>High frequency of phylogenetically diverse reductive dehalogenase-homologous genes in deep subseafloor sedimentary metagenomes.</title>
        <authorList>
            <person name="Kawai M."/>
            <person name="Futagami T."/>
            <person name="Toyoda A."/>
            <person name="Takaki Y."/>
            <person name="Nishi S."/>
            <person name="Hori S."/>
            <person name="Arai W."/>
            <person name="Tsubouchi T."/>
            <person name="Morono Y."/>
            <person name="Uchiyama I."/>
            <person name="Ito T."/>
            <person name="Fujiyama A."/>
            <person name="Inagaki F."/>
            <person name="Takami H."/>
        </authorList>
    </citation>
    <scope>NUCLEOTIDE SEQUENCE</scope>
    <source>
        <strain evidence="1">Expedition CK06-06</strain>
    </source>
</reference>
<protein>
    <submittedName>
        <fullName evidence="1">Uncharacterized protein</fullName>
    </submittedName>
</protein>
<sequence length="112" mass="12786">MVDKVMALAILFSNVKTHRKKDFRKTAEATRYLRESERMSYAEIGRAVGADGWTISQFDKLYDLPESVWKHIESGEIKLDKGYLISRMGKEVQTELGDALSDLNTKEARAMV</sequence>
<feature type="non-terminal residue" evidence="1">
    <location>
        <position position="112"/>
    </location>
</feature>
<proteinExistence type="predicted"/>
<organism evidence="1">
    <name type="scientific">marine sediment metagenome</name>
    <dbReference type="NCBI Taxonomy" id="412755"/>
    <lineage>
        <taxon>unclassified sequences</taxon>
        <taxon>metagenomes</taxon>
        <taxon>ecological metagenomes</taxon>
    </lineage>
</organism>
<dbReference type="EMBL" id="BARW01024381">
    <property type="protein sequence ID" value="GAI91181.1"/>
    <property type="molecule type" value="Genomic_DNA"/>
</dbReference>
<gene>
    <name evidence="1" type="ORF">S12H4_40200</name>
</gene>
<evidence type="ECO:0000313" key="1">
    <source>
        <dbReference type="EMBL" id="GAI91181.1"/>
    </source>
</evidence>
<name>X1TIJ2_9ZZZZ</name>
<accession>X1TIJ2</accession>
<dbReference type="SUPFAM" id="SSF109709">
    <property type="entry name" value="KorB DNA-binding domain-like"/>
    <property type="match status" value="1"/>
</dbReference>
<dbReference type="AlphaFoldDB" id="X1TIJ2"/>
<dbReference type="Gene3D" id="1.10.10.2830">
    <property type="match status" value="1"/>
</dbReference>
<comment type="caution">
    <text evidence="1">The sequence shown here is derived from an EMBL/GenBank/DDBJ whole genome shotgun (WGS) entry which is preliminary data.</text>
</comment>